<evidence type="ECO:0000313" key="9">
    <source>
        <dbReference type="EMBL" id="RDL45989.1"/>
    </source>
</evidence>
<dbReference type="InterPro" id="IPR024478">
    <property type="entry name" value="HlyB_4HB_MCP"/>
</dbReference>
<sequence>MRVFSSIRGRLQTSYFILLVLLIAVLTLSVSRFNILSNSIEEIVDENAALVELTGELNVNAESLASNLLLLFVLKEREDRINIYKTIDGLNKEMDQSLEAMLALVTSDKDKRAIENLKKQRAVYQEARQATLEAIEFGEEEEAKKLMAGRTQDELKNFLAQTSAMAEEQRSMMQTRQQTIISESYSATLMIIGVGVLALVVGLIMSQLITRSIVTPLKQVAGLLDRVAKGDLSQSIDIKQQGEIGQLVDSVKSMRTSLVAVITKIDSSAKTVVTSVDNISTSVVDMKSGSDKQESMANEIKESIGELSNGVKVITEHVGVSRNQAEAAHDLVKHGREAITGAVRDITSVAAYIEETSQSVVELKESATTVTEFVDNIRNIAEQTNLLALNASIEAARAGESGRGFAVVADEVRNLATNTADVTESIDQVITSIASLSVKISDEMVQGQEKMRQGVIQIENVVEPLNRLEIDAEKSLNSLDDLTKLAQQQEEEVNEIEGNVTHIVEVTINNAHTSQRLSQLTNDLTGAAEQTKEATSTFTLPNA</sequence>
<evidence type="ECO:0000256" key="1">
    <source>
        <dbReference type="ARBA" id="ARBA00004370"/>
    </source>
</evidence>
<dbReference type="InterPro" id="IPR047347">
    <property type="entry name" value="YvaQ-like_sensor"/>
</dbReference>
<dbReference type="SMART" id="SM00283">
    <property type="entry name" value="MA"/>
    <property type="match status" value="1"/>
</dbReference>
<dbReference type="Gene3D" id="1.10.287.950">
    <property type="entry name" value="Methyl-accepting chemotaxis protein"/>
    <property type="match status" value="1"/>
</dbReference>
<dbReference type="SMART" id="SM00304">
    <property type="entry name" value="HAMP"/>
    <property type="match status" value="1"/>
</dbReference>
<evidence type="ECO:0000256" key="6">
    <source>
        <dbReference type="SAM" id="Phobius"/>
    </source>
</evidence>
<dbReference type="EMBL" id="QKRA01000001">
    <property type="protein sequence ID" value="RDL45989.1"/>
    <property type="molecule type" value="Genomic_DNA"/>
</dbReference>
<dbReference type="InterPro" id="IPR003660">
    <property type="entry name" value="HAMP_dom"/>
</dbReference>
<name>A0A370UDZ0_9GAMM</name>
<dbReference type="Proteomes" id="UP000254326">
    <property type="component" value="Unassembled WGS sequence"/>
</dbReference>
<evidence type="ECO:0000259" key="7">
    <source>
        <dbReference type="PROSITE" id="PS50111"/>
    </source>
</evidence>
<protein>
    <submittedName>
        <fullName evidence="9">Methyl-accepting chemotaxis protein</fullName>
    </submittedName>
</protein>
<dbReference type="OrthoDB" id="9177152at2"/>
<proteinExistence type="inferred from homology"/>
<accession>A0A370UDZ0</accession>
<dbReference type="GO" id="GO:0006935">
    <property type="term" value="P:chemotaxis"/>
    <property type="evidence" value="ECO:0007669"/>
    <property type="project" value="UniProtKB-ARBA"/>
</dbReference>
<dbReference type="SUPFAM" id="SSF58104">
    <property type="entry name" value="Methyl-accepting chemotaxis protein (MCP) signaling domain"/>
    <property type="match status" value="1"/>
</dbReference>
<evidence type="ECO:0000313" key="10">
    <source>
        <dbReference type="Proteomes" id="UP000254326"/>
    </source>
</evidence>
<evidence type="ECO:0000256" key="4">
    <source>
        <dbReference type="PROSITE-ProRule" id="PRU00284"/>
    </source>
</evidence>
<evidence type="ECO:0000256" key="2">
    <source>
        <dbReference type="ARBA" id="ARBA00023224"/>
    </source>
</evidence>
<evidence type="ECO:0000259" key="8">
    <source>
        <dbReference type="PROSITE" id="PS50885"/>
    </source>
</evidence>
<feature type="domain" description="Methyl-accepting transducer" evidence="7">
    <location>
        <begin position="268"/>
        <end position="504"/>
    </location>
</feature>
<dbReference type="InterPro" id="IPR004089">
    <property type="entry name" value="MCPsignal_dom"/>
</dbReference>
<dbReference type="CDD" id="cd19411">
    <property type="entry name" value="MCP2201-like_sensor"/>
    <property type="match status" value="1"/>
</dbReference>
<reference evidence="9 10" key="1">
    <citation type="submission" date="2018-06" db="EMBL/GenBank/DDBJ databases">
        <title>Marinomonas sp. YLB-05 draft genome sequence.</title>
        <authorList>
            <person name="Yu L."/>
            <person name="Tang X."/>
        </authorList>
    </citation>
    <scope>NUCLEOTIDE SEQUENCE [LARGE SCALE GENOMIC DNA]</scope>
    <source>
        <strain evidence="9 10">YLB-05</strain>
    </source>
</reference>
<dbReference type="Pfam" id="PF00015">
    <property type="entry name" value="MCPsignal"/>
    <property type="match status" value="1"/>
</dbReference>
<comment type="similarity">
    <text evidence="3">Belongs to the methyl-accepting chemotaxis (MCP) protein family.</text>
</comment>
<feature type="transmembrane region" description="Helical" evidence="6">
    <location>
        <begin position="185"/>
        <end position="209"/>
    </location>
</feature>
<dbReference type="PROSITE" id="PS50885">
    <property type="entry name" value="HAMP"/>
    <property type="match status" value="1"/>
</dbReference>
<feature type="coiled-coil region" evidence="5">
    <location>
        <begin position="465"/>
        <end position="499"/>
    </location>
</feature>
<evidence type="ECO:0000256" key="3">
    <source>
        <dbReference type="ARBA" id="ARBA00029447"/>
    </source>
</evidence>
<dbReference type="PROSITE" id="PS50111">
    <property type="entry name" value="CHEMOTAXIS_TRANSDUC_2"/>
    <property type="match status" value="1"/>
</dbReference>
<dbReference type="AlphaFoldDB" id="A0A370UDZ0"/>
<evidence type="ECO:0000256" key="5">
    <source>
        <dbReference type="SAM" id="Coils"/>
    </source>
</evidence>
<keyword evidence="5" id="KW-0175">Coiled coil</keyword>
<keyword evidence="6" id="KW-0812">Transmembrane</keyword>
<dbReference type="GO" id="GO:0007165">
    <property type="term" value="P:signal transduction"/>
    <property type="evidence" value="ECO:0007669"/>
    <property type="project" value="UniProtKB-KW"/>
</dbReference>
<keyword evidence="10" id="KW-1185">Reference proteome</keyword>
<comment type="subcellular location">
    <subcellularLocation>
        <location evidence="1">Membrane</location>
    </subcellularLocation>
</comment>
<dbReference type="RefSeq" id="WP_115466575.1">
    <property type="nucleotide sequence ID" value="NZ_QKRA01000001.1"/>
</dbReference>
<organism evidence="9 10">
    <name type="scientific">Marinomonas piezotolerans</name>
    <dbReference type="NCBI Taxonomy" id="2213058"/>
    <lineage>
        <taxon>Bacteria</taxon>
        <taxon>Pseudomonadati</taxon>
        <taxon>Pseudomonadota</taxon>
        <taxon>Gammaproteobacteria</taxon>
        <taxon>Oceanospirillales</taxon>
        <taxon>Oceanospirillaceae</taxon>
        <taxon>Marinomonas</taxon>
    </lineage>
</organism>
<dbReference type="CDD" id="cd06225">
    <property type="entry name" value="HAMP"/>
    <property type="match status" value="1"/>
</dbReference>
<keyword evidence="6" id="KW-1133">Transmembrane helix</keyword>
<dbReference type="GO" id="GO:0016020">
    <property type="term" value="C:membrane"/>
    <property type="evidence" value="ECO:0007669"/>
    <property type="project" value="UniProtKB-SubCell"/>
</dbReference>
<comment type="caution">
    <text evidence="9">The sequence shown here is derived from an EMBL/GenBank/DDBJ whole genome shotgun (WGS) entry which is preliminary data.</text>
</comment>
<dbReference type="Pfam" id="PF12729">
    <property type="entry name" value="4HB_MCP_1"/>
    <property type="match status" value="1"/>
</dbReference>
<dbReference type="Pfam" id="PF00672">
    <property type="entry name" value="HAMP"/>
    <property type="match status" value="1"/>
</dbReference>
<dbReference type="PANTHER" id="PTHR32089:SF112">
    <property type="entry name" value="LYSOZYME-LIKE PROTEIN-RELATED"/>
    <property type="match status" value="1"/>
</dbReference>
<keyword evidence="2 4" id="KW-0807">Transducer</keyword>
<dbReference type="PANTHER" id="PTHR32089">
    <property type="entry name" value="METHYL-ACCEPTING CHEMOTAXIS PROTEIN MCPB"/>
    <property type="match status" value="1"/>
</dbReference>
<feature type="domain" description="HAMP" evidence="8">
    <location>
        <begin position="211"/>
        <end position="263"/>
    </location>
</feature>
<keyword evidence="6" id="KW-0472">Membrane</keyword>
<gene>
    <name evidence="9" type="ORF">DN730_02815</name>
</gene>